<evidence type="ECO:0000313" key="7">
    <source>
        <dbReference type="EMBL" id="NGZ84301.1"/>
    </source>
</evidence>
<dbReference type="Pfam" id="PF04616">
    <property type="entry name" value="Glyco_hydro_43"/>
    <property type="match status" value="1"/>
</dbReference>
<dbReference type="InterPro" id="IPR023296">
    <property type="entry name" value="Glyco_hydro_beta-prop_sf"/>
</dbReference>
<evidence type="ECO:0000256" key="3">
    <source>
        <dbReference type="ARBA" id="ARBA00023295"/>
    </source>
</evidence>
<evidence type="ECO:0000256" key="5">
    <source>
        <dbReference type="SAM" id="SignalP"/>
    </source>
</evidence>
<evidence type="ECO:0000256" key="4">
    <source>
        <dbReference type="RuleBase" id="RU361187"/>
    </source>
</evidence>
<dbReference type="SUPFAM" id="SSF75005">
    <property type="entry name" value="Arabinanase/levansucrase/invertase"/>
    <property type="match status" value="1"/>
</dbReference>
<dbReference type="Gene3D" id="2.115.10.20">
    <property type="entry name" value="Glycosyl hydrolase domain, family 43"/>
    <property type="match status" value="1"/>
</dbReference>
<gene>
    <name evidence="7" type="ORF">GW587_08530</name>
</gene>
<dbReference type="RefSeq" id="WP_207393394.1">
    <property type="nucleotide sequence ID" value="NZ_JAADJT010000003.1"/>
</dbReference>
<name>A0ABX0FIC2_9BURK</name>
<protein>
    <submittedName>
        <fullName evidence="7">Glycosyl hydrolase 43 family protein</fullName>
    </submittedName>
</protein>
<feature type="signal peptide" evidence="5">
    <location>
        <begin position="1"/>
        <end position="19"/>
    </location>
</feature>
<sequence length="540" mass="59138">MRRKIQGLMFAVCLPLVCAAAGPGPGPGPRYANPIIYADYSDPDVIRVGGDYFMVASSFHFSPGIPVLRSTDLVHWKIAGHVLDKLGFHPSYDMVPPYTLTDAASKPVGKGMRYAGGVWAPSIRHHNGLFYVYWATPDEGIFMSSSANPAGKWSAPVKVLDGAGYEDPCPFWDDDGKAYLVHSKVGAGPVILHAMSPDGKTLYDAGQTIIEDKANLPILEGPKTYKRNGYYYIFAPIGGVETGAQAVMRARKIEGPYEYKSVLNPGNGLKGPHQGGYVETPSGQGWFIHFNSTGAFGRIAHLQPVVWQDDWPVMGAAGVPVSEHAYPDTGKPSADKIQDSDEFSGAKLGLQWSWNHNPDDARWSLSQRPGFMRIEANKATYLVGARNTLTQILQGPHAVISTRIEIGALADAQRAGLSLFGVKLPWIGVTRDGGVNYLTYSNAGEETRGARIDANAVILRAQVYESQMVQFSYALKEGDAFKDFGPVTPLAKFSWWKGSRPAVFTYIKADVDEAKSTHTGRDQIKQNYIDIDWFRVSDWK</sequence>
<dbReference type="InterPro" id="IPR041542">
    <property type="entry name" value="GH43_C2"/>
</dbReference>
<comment type="similarity">
    <text evidence="1 4">Belongs to the glycosyl hydrolase 43 family.</text>
</comment>
<dbReference type="InterPro" id="IPR051795">
    <property type="entry name" value="Glycosyl_Hydrlase_43"/>
</dbReference>
<comment type="caution">
    <text evidence="7">The sequence shown here is derived from an EMBL/GenBank/DDBJ whole genome shotgun (WGS) entry which is preliminary data.</text>
</comment>
<reference evidence="8" key="1">
    <citation type="submission" date="2023-07" db="EMBL/GenBank/DDBJ databases">
        <title>Duganella aceri sp. nov., isolated from tree sap.</title>
        <authorList>
            <person name="Kim I.S."/>
        </authorList>
    </citation>
    <scope>NUCLEOTIDE SEQUENCE [LARGE SCALE GENOMIC DNA]</scope>
    <source>
        <strain evidence="8">SAP-35</strain>
    </source>
</reference>
<dbReference type="InterPro" id="IPR013320">
    <property type="entry name" value="ConA-like_dom_sf"/>
</dbReference>
<dbReference type="Pfam" id="PF17851">
    <property type="entry name" value="GH43_C2"/>
    <property type="match status" value="1"/>
</dbReference>
<dbReference type="Gene3D" id="2.60.120.200">
    <property type="match status" value="1"/>
</dbReference>
<dbReference type="InterPro" id="IPR006710">
    <property type="entry name" value="Glyco_hydro_43"/>
</dbReference>
<evidence type="ECO:0000259" key="6">
    <source>
        <dbReference type="Pfam" id="PF17851"/>
    </source>
</evidence>
<dbReference type="Proteomes" id="UP000666369">
    <property type="component" value="Unassembled WGS sequence"/>
</dbReference>
<keyword evidence="5" id="KW-0732">Signal</keyword>
<keyword evidence="8" id="KW-1185">Reference proteome</keyword>
<feature type="chain" id="PRO_5047346756" evidence="5">
    <location>
        <begin position="20"/>
        <end position="540"/>
    </location>
</feature>
<dbReference type="PANTHER" id="PTHR42812:SF12">
    <property type="entry name" value="BETA-XYLOSIDASE-RELATED"/>
    <property type="match status" value="1"/>
</dbReference>
<evidence type="ECO:0000313" key="8">
    <source>
        <dbReference type="Proteomes" id="UP000666369"/>
    </source>
</evidence>
<evidence type="ECO:0000256" key="1">
    <source>
        <dbReference type="ARBA" id="ARBA00009865"/>
    </source>
</evidence>
<feature type="domain" description="Beta-xylosidase C-terminal Concanavalin A-like" evidence="6">
    <location>
        <begin position="340"/>
        <end position="535"/>
    </location>
</feature>
<dbReference type="SUPFAM" id="SSF49899">
    <property type="entry name" value="Concanavalin A-like lectins/glucanases"/>
    <property type="match status" value="1"/>
</dbReference>
<dbReference type="EMBL" id="JAADJT010000003">
    <property type="protein sequence ID" value="NGZ84301.1"/>
    <property type="molecule type" value="Genomic_DNA"/>
</dbReference>
<organism evidence="7 8">
    <name type="scientific">Duganella aceris</name>
    <dbReference type="NCBI Taxonomy" id="2703883"/>
    <lineage>
        <taxon>Bacteria</taxon>
        <taxon>Pseudomonadati</taxon>
        <taxon>Pseudomonadota</taxon>
        <taxon>Betaproteobacteria</taxon>
        <taxon>Burkholderiales</taxon>
        <taxon>Oxalobacteraceae</taxon>
        <taxon>Telluria group</taxon>
        <taxon>Duganella</taxon>
    </lineage>
</organism>
<accession>A0ABX0FIC2</accession>
<dbReference type="CDD" id="cd09001">
    <property type="entry name" value="GH43_FsAxh1-like"/>
    <property type="match status" value="1"/>
</dbReference>
<keyword evidence="3 4" id="KW-0326">Glycosidase</keyword>
<proteinExistence type="inferred from homology"/>
<evidence type="ECO:0000256" key="2">
    <source>
        <dbReference type="ARBA" id="ARBA00022801"/>
    </source>
</evidence>
<dbReference type="GO" id="GO:0016787">
    <property type="term" value="F:hydrolase activity"/>
    <property type="evidence" value="ECO:0007669"/>
    <property type="project" value="UniProtKB-KW"/>
</dbReference>
<keyword evidence="2 4" id="KW-0378">Hydrolase</keyword>
<dbReference type="PANTHER" id="PTHR42812">
    <property type="entry name" value="BETA-XYLOSIDASE"/>
    <property type="match status" value="1"/>
</dbReference>